<dbReference type="GO" id="GO:0008700">
    <property type="term" value="F:(R,S)-4-hydroxy-2-oxoglutarate aldolase activity"/>
    <property type="evidence" value="ECO:0007669"/>
    <property type="project" value="UniProtKB-EC"/>
</dbReference>
<comment type="subunit">
    <text evidence="3">Homotrimer.</text>
</comment>
<dbReference type="SUPFAM" id="SSF51569">
    <property type="entry name" value="Aldolase"/>
    <property type="match status" value="1"/>
</dbReference>
<dbReference type="InterPro" id="IPR013785">
    <property type="entry name" value="Aldolase_TIM"/>
</dbReference>
<keyword evidence="7" id="KW-1185">Reference proteome</keyword>
<name>A0ABT8WYY3_9FLAO</name>
<organism evidence="6 7">
    <name type="scientific">Flavivirga amylovorans</name>
    <dbReference type="NCBI Taxonomy" id="870486"/>
    <lineage>
        <taxon>Bacteria</taxon>
        <taxon>Pseudomonadati</taxon>
        <taxon>Bacteroidota</taxon>
        <taxon>Flavobacteriia</taxon>
        <taxon>Flavobacteriales</taxon>
        <taxon>Flavobacteriaceae</taxon>
        <taxon>Flavivirga</taxon>
    </lineage>
</organism>
<protein>
    <submittedName>
        <fullName evidence="6">Bifunctional 4-hydroxy-2-oxoglutarate aldolase/2-dehydro-3-deoxy-phosphogluconate aldolase</fullName>
        <ecNumber evidence="6">4.1.2.14</ecNumber>
        <ecNumber evidence="6">4.1.3.16</ecNumber>
    </submittedName>
</protein>
<dbReference type="EMBL" id="JAUOEM010000001">
    <property type="protein sequence ID" value="MDO5986560.1"/>
    <property type="molecule type" value="Genomic_DNA"/>
</dbReference>
<dbReference type="Proteomes" id="UP001176891">
    <property type="component" value="Unassembled WGS sequence"/>
</dbReference>
<sequence>MKHFFEHKILPAITIEDETKAVKIAEAVIAGGLNIMEVPFRTEAAARCIRKIVDAFPNLHVGAGTLLTPEQVVLAKESGSAFGLAPGFNKAVVQQAIDLNFPFIPGVMTPSEVELALEMECKVQKLFPASQVGGINMLKALAGPYGHTGVAFIPMGGVSLKNMDEFLAMQNVIAIGGSWLATKQLIADGDYSTITKNISKAIGVAVH</sequence>
<dbReference type="GO" id="GO:0008675">
    <property type="term" value="F:2-dehydro-3-deoxy-phosphogluconate aldolase activity"/>
    <property type="evidence" value="ECO:0007669"/>
    <property type="project" value="UniProtKB-EC"/>
</dbReference>
<dbReference type="PANTHER" id="PTHR30246:SF1">
    <property type="entry name" value="2-DEHYDRO-3-DEOXY-6-PHOSPHOGALACTONATE ALDOLASE-RELATED"/>
    <property type="match status" value="1"/>
</dbReference>
<dbReference type="PANTHER" id="PTHR30246">
    <property type="entry name" value="2-KETO-3-DEOXY-6-PHOSPHOGLUCONATE ALDOLASE"/>
    <property type="match status" value="1"/>
</dbReference>
<dbReference type="Pfam" id="PF01081">
    <property type="entry name" value="Aldolase"/>
    <property type="match status" value="1"/>
</dbReference>
<evidence type="ECO:0000256" key="4">
    <source>
        <dbReference type="ARBA" id="ARBA00023239"/>
    </source>
</evidence>
<keyword evidence="4 6" id="KW-0456">Lyase</keyword>
<dbReference type="NCBIfam" id="TIGR01182">
    <property type="entry name" value="eda"/>
    <property type="match status" value="1"/>
</dbReference>
<dbReference type="EC" id="4.1.2.14" evidence="6"/>
<dbReference type="Gene3D" id="3.20.20.70">
    <property type="entry name" value="Aldolase class I"/>
    <property type="match status" value="1"/>
</dbReference>
<reference evidence="6" key="1">
    <citation type="submission" date="2023-07" db="EMBL/GenBank/DDBJ databases">
        <title>Two novel species in the genus Flavivirga.</title>
        <authorList>
            <person name="Kwon K."/>
        </authorList>
    </citation>
    <scope>NUCLEOTIDE SEQUENCE</scope>
    <source>
        <strain evidence="6">KACC 14157</strain>
    </source>
</reference>
<gene>
    <name evidence="6" type="primary">eda</name>
    <name evidence="6" type="ORF">Q4Q39_03985</name>
</gene>
<keyword evidence="5" id="KW-0119">Carbohydrate metabolism</keyword>
<proteinExistence type="inferred from homology"/>
<dbReference type="CDD" id="cd00452">
    <property type="entry name" value="KDPG_aldolase"/>
    <property type="match status" value="1"/>
</dbReference>
<accession>A0ABT8WYY3</accession>
<evidence type="ECO:0000313" key="6">
    <source>
        <dbReference type="EMBL" id="MDO5986560.1"/>
    </source>
</evidence>
<evidence type="ECO:0000256" key="3">
    <source>
        <dbReference type="ARBA" id="ARBA00011233"/>
    </source>
</evidence>
<comment type="pathway">
    <text evidence="1">Carbohydrate acid metabolism.</text>
</comment>
<evidence type="ECO:0000256" key="2">
    <source>
        <dbReference type="ARBA" id="ARBA00006906"/>
    </source>
</evidence>
<evidence type="ECO:0000256" key="1">
    <source>
        <dbReference type="ARBA" id="ARBA00004761"/>
    </source>
</evidence>
<dbReference type="EC" id="4.1.3.16" evidence="6"/>
<dbReference type="InterPro" id="IPR000887">
    <property type="entry name" value="Aldlse_KDPG_KHG"/>
</dbReference>
<comment type="caution">
    <text evidence="6">The sequence shown here is derived from an EMBL/GenBank/DDBJ whole genome shotgun (WGS) entry which is preliminary data.</text>
</comment>
<evidence type="ECO:0000256" key="5">
    <source>
        <dbReference type="ARBA" id="ARBA00023277"/>
    </source>
</evidence>
<dbReference type="RefSeq" id="WP_303281071.1">
    <property type="nucleotide sequence ID" value="NZ_BAABCZ010000016.1"/>
</dbReference>
<comment type="similarity">
    <text evidence="2">Belongs to the KHG/KDPG aldolase family.</text>
</comment>
<evidence type="ECO:0000313" key="7">
    <source>
        <dbReference type="Proteomes" id="UP001176891"/>
    </source>
</evidence>